<evidence type="ECO:0000259" key="3">
    <source>
        <dbReference type="PROSITE" id="PS50011"/>
    </source>
</evidence>
<feature type="domain" description="Protein kinase" evidence="3">
    <location>
        <begin position="54"/>
        <end position="357"/>
    </location>
</feature>
<evidence type="ECO:0000313" key="5">
    <source>
        <dbReference type="Proteomes" id="UP000054248"/>
    </source>
</evidence>
<dbReference type="PROSITE" id="PS50005">
    <property type="entry name" value="TPR"/>
    <property type="match status" value="1"/>
</dbReference>
<dbReference type="PROSITE" id="PS00108">
    <property type="entry name" value="PROTEIN_KINASE_ST"/>
    <property type="match status" value="1"/>
</dbReference>
<organism evidence="4 5">
    <name type="scientific">Tulasnella calospora MUT 4182</name>
    <dbReference type="NCBI Taxonomy" id="1051891"/>
    <lineage>
        <taxon>Eukaryota</taxon>
        <taxon>Fungi</taxon>
        <taxon>Dikarya</taxon>
        <taxon>Basidiomycota</taxon>
        <taxon>Agaricomycotina</taxon>
        <taxon>Agaricomycetes</taxon>
        <taxon>Cantharellales</taxon>
        <taxon>Tulasnellaceae</taxon>
        <taxon>Tulasnella</taxon>
    </lineage>
</organism>
<dbReference type="Pfam" id="PF00069">
    <property type="entry name" value="Pkinase"/>
    <property type="match status" value="1"/>
</dbReference>
<dbReference type="InterPro" id="IPR011009">
    <property type="entry name" value="Kinase-like_dom_sf"/>
</dbReference>
<accession>A0A0C3KDT8</accession>
<dbReference type="EMBL" id="KN823212">
    <property type="protein sequence ID" value="KIO19618.1"/>
    <property type="molecule type" value="Genomic_DNA"/>
</dbReference>
<dbReference type="GO" id="GO:0004674">
    <property type="term" value="F:protein serine/threonine kinase activity"/>
    <property type="evidence" value="ECO:0007669"/>
    <property type="project" value="TreeGrafter"/>
</dbReference>
<dbReference type="InterPro" id="IPR019734">
    <property type="entry name" value="TPR_rpt"/>
</dbReference>
<evidence type="ECO:0000256" key="2">
    <source>
        <dbReference type="SAM" id="MobiDB-lite"/>
    </source>
</evidence>
<dbReference type="SUPFAM" id="SSF48452">
    <property type="entry name" value="TPR-like"/>
    <property type="match status" value="1"/>
</dbReference>
<reference evidence="4 5" key="1">
    <citation type="submission" date="2014-04" db="EMBL/GenBank/DDBJ databases">
        <authorList>
            <consortium name="DOE Joint Genome Institute"/>
            <person name="Kuo A."/>
            <person name="Girlanda M."/>
            <person name="Perotto S."/>
            <person name="Kohler A."/>
            <person name="Nagy L.G."/>
            <person name="Floudas D."/>
            <person name="Copeland A."/>
            <person name="Barry K.W."/>
            <person name="Cichocki N."/>
            <person name="Veneault-Fourrey C."/>
            <person name="LaButti K."/>
            <person name="Lindquist E.A."/>
            <person name="Lipzen A."/>
            <person name="Lundell T."/>
            <person name="Morin E."/>
            <person name="Murat C."/>
            <person name="Sun H."/>
            <person name="Tunlid A."/>
            <person name="Henrissat B."/>
            <person name="Grigoriev I.V."/>
            <person name="Hibbett D.S."/>
            <person name="Martin F."/>
            <person name="Nordberg H.P."/>
            <person name="Cantor M.N."/>
            <person name="Hua S.X."/>
        </authorList>
    </citation>
    <scope>NUCLEOTIDE SEQUENCE [LARGE SCALE GENOMIC DNA]</scope>
    <source>
        <strain evidence="4 5">MUT 4182</strain>
    </source>
</reference>
<dbReference type="InterPro" id="IPR008271">
    <property type="entry name" value="Ser/Thr_kinase_AS"/>
</dbReference>
<dbReference type="OrthoDB" id="431454at2759"/>
<gene>
    <name evidence="4" type="ORF">M407DRAFT_30732</name>
</gene>
<name>A0A0C3KDT8_9AGAM</name>
<dbReference type="SUPFAM" id="SSF56112">
    <property type="entry name" value="Protein kinase-like (PK-like)"/>
    <property type="match status" value="1"/>
</dbReference>
<dbReference type="Gene3D" id="1.25.40.10">
    <property type="entry name" value="Tetratricopeptide repeat domain"/>
    <property type="match status" value="2"/>
</dbReference>
<feature type="region of interest" description="Disordered" evidence="2">
    <location>
        <begin position="215"/>
        <end position="237"/>
    </location>
</feature>
<dbReference type="InterPro" id="IPR051681">
    <property type="entry name" value="Ser/Thr_Kinases-Pseudokinases"/>
</dbReference>
<dbReference type="Pfam" id="PF13424">
    <property type="entry name" value="TPR_12"/>
    <property type="match status" value="2"/>
</dbReference>
<dbReference type="Pfam" id="PF13176">
    <property type="entry name" value="TPR_7"/>
    <property type="match status" value="1"/>
</dbReference>
<proteinExistence type="predicted"/>
<dbReference type="InterPro" id="IPR000719">
    <property type="entry name" value="Prot_kinase_dom"/>
</dbReference>
<dbReference type="PROSITE" id="PS50011">
    <property type="entry name" value="PROTEIN_KINASE_DOM"/>
    <property type="match status" value="1"/>
</dbReference>
<feature type="repeat" description="TPR" evidence="1">
    <location>
        <begin position="375"/>
        <end position="408"/>
    </location>
</feature>
<dbReference type="HOGENOM" id="CLU_000288_7_37_1"/>
<dbReference type="InterPro" id="IPR011990">
    <property type="entry name" value="TPR-like_helical_dom_sf"/>
</dbReference>
<dbReference type="AlphaFoldDB" id="A0A0C3KDT8"/>
<dbReference type="SMART" id="SM00220">
    <property type="entry name" value="S_TKc"/>
    <property type="match status" value="1"/>
</dbReference>
<reference evidence="5" key="2">
    <citation type="submission" date="2015-01" db="EMBL/GenBank/DDBJ databases">
        <title>Evolutionary Origins and Diversification of the Mycorrhizal Mutualists.</title>
        <authorList>
            <consortium name="DOE Joint Genome Institute"/>
            <consortium name="Mycorrhizal Genomics Consortium"/>
            <person name="Kohler A."/>
            <person name="Kuo A."/>
            <person name="Nagy L.G."/>
            <person name="Floudas D."/>
            <person name="Copeland A."/>
            <person name="Barry K.W."/>
            <person name="Cichocki N."/>
            <person name="Veneault-Fourrey C."/>
            <person name="LaButti K."/>
            <person name="Lindquist E.A."/>
            <person name="Lipzen A."/>
            <person name="Lundell T."/>
            <person name="Morin E."/>
            <person name="Murat C."/>
            <person name="Riley R."/>
            <person name="Ohm R."/>
            <person name="Sun H."/>
            <person name="Tunlid A."/>
            <person name="Henrissat B."/>
            <person name="Grigoriev I.V."/>
            <person name="Hibbett D.S."/>
            <person name="Martin F."/>
        </authorList>
    </citation>
    <scope>NUCLEOTIDE SEQUENCE [LARGE SCALE GENOMIC DNA]</scope>
    <source>
        <strain evidence="5">MUT 4182</strain>
    </source>
</reference>
<evidence type="ECO:0000313" key="4">
    <source>
        <dbReference type="EMBL" id="KIO19618.1"/>
    </source>
</evidence>
<feature type="non-terminal residue" evidence="4">
    <location>
        <position position="613"/>
    </location>
</feature>
<dbReference type="GO" id="GO:0005524">
    <property type="term" value="F:ATP binding"/>
    <property type="evidence" value="ECO:0007669"/>
    <property type="project" value="InterPro"/>
</dbReference>
<dbReference type="SMART" id="SM00028">
    <property type="entry name" value="TPR"/>
    <property type="match status" value="6"/>
</dbReference>
<dbReference type="STRING" id="1051891.A0A0C3KDT8"/>
<keyword evidence="1" id="KW-0802">TPR repeat</keyword>
<dbReference type="Gene3D" id="1.10.510.10">
    <property type="entry name" value="Transferase(Phosphotransferase) domain 1"/>
    <property type="match status" value="1"/>
</dbReference>
<keyword evidence="5" id="KW-1185">Reference proteome</keyword>
<evidence type="ECO:0000256" key="1">
    <source>
        <dbReference type="PROSITE-ProRule" id="PRU00339"/>
    </source>
</evidence>
<protein>
    <recommendedName>
        <fullName evidence="3">Protein kinase domain-containing protein</fullName>
    </recommendedName>
</protein>
<dbReference type="Proteomes" id="UP000054248">
    <property type="component" value="Unassembled WGS sequence"/>
</dbReference>
<sequence length="613" mass="67471">MSTSPLFPAANFIIGSRSPSRSSPMLVTDQTNTKKLSAREILDELSSFRIRPEAIQPTSSGPGKRGGKAQVVQATLQRRFWQTKKQVAVKKLSYSKNIDKGRFFSEFAHEVKLMAGLSHKNIVQFVGFVEDLENGQAWIILSWEPNGNVSEFLGTGKWEIPERISLIQDAFEGLKHLHSRQPPICHGDLKSLNILVSASYRAIITDFGSARVVGESEDGGTVQGSPLPANSDPISEKDSTPIRVVATANQLTLTGPAWSLRWAPPEVVNGSLQGLASDIWSIGWVCWEIMTNKLPFAELHSESAITLKVAHGEVPSASEDKQLSQIARLCSLMTNCWAFDPRERPSVSQCCDEIKWVPSLPPLGRVQLDSKVETNQLVLQMGRMYFARARYEDAASLFQQVLRLATEEEKGQNESAAALYWLGNVSAAQHKYAEAEASYTRAQAMYARIGDDLGRANTLQGLGGVYHCQSNLSKAEASFSLAQVIFSKVGDDQGRANTLCGLGHIYQVQFNYERAQESFTQAQEIYNSIGDGQGLANALQGLGSVYRLQSKLAEAEERFNQARKIYTRIGDDVGRANSILGLGEICFARSEHTQAAENYKGAEVIYGRIGNEE</sequence>
<dbReference type="PANTHER" id="PTHR44329">
    <property type="entry name" value="SERINE/THREONINE-PROTEIN KINASE TNNI3K-RELATED"/>
    <property type="match status" value="1"/>
</dbReference>